<dbReference type="Proteomes" id="UP000037069">
    <property type="component" value="Unassembled WGS sequence"/>
</dbReference>
<proteinExistence type="predicted"/>
<evidence type="ECO:0000256" key="1">
    <source>
        <dbReference type="ARBA" id="ARBA00022614"/>
    </source>
</evidence>
<dbReference type="OrthoDB" id="26525at2759"/>
<evidence type="ECO:0008006" key="7">
    <source>
        <dbReference type="Google" id="ProtNLM"/>
    </source>
</evidence>
<sequence length="752" mass="84894">MNVDFKHTIKSKHFNNLKPNHNFDTIWETNLQTTTTIDGKFSTELSESRETENELDQVKNSDMINSIPFLINLPNTLLPNAIGCVEYVENCTLYCIDGSVSYIDDDLDILQSKCNNIDLSLIVEKCEFVSGILQQSFFFGDFSLGYFSIIECNLQTIKAATFKHNNAKNIQTLILRNNQLITLDEGCFDGLTNLVNFEFVQMPVIEVFKGKLFLKPLANSLKKAVIQPAINGSDVMDPLAWWLDLKMISLKNLDLSNTNLQGPLKLNTFQAFESLEYLLLYNCNLHSITAPVFDFIVDTLKYIDLRYNHLQTLDSIFLQKFTLAHIEMVLSPNDWNCECDNEMLQYFIENDSKLAKDIVCKAPEKWLEMELIKVVTECKESDTTTANSNGGTYSMIPPITTTVITTISTTYSTTINYPISTEDTNDATTHPTTSTTPTIGNPTTITPSTTSKIPSYLISLKCYSNIEEEEKTKYVIKPNANFSIFDNSSNSVQINIEVTALLQDFLILYFTNSSDNKTVAETLDKEAVSSNITVIINDLKPSRSYIFCLIKLTAVAISPFDCLGHYIKGSEANTSWLLAPDKVWFITSSTVIALLLFIVAIALVYILLRQNPHWLLQQRNARILPIHNSKRKVLLVSKKSCFGYISPNLSPVSQRSSNYLKSLPPIQETNNYDIENSLYSSKLTAPSVNAPILPPLHQPPKAQISRKCTNTSCTPLNKCRRLPRGSSQNRNYLDVIEDDPEYQTIDHYETVN</sequence>
<keyword evidence="2" id="KW-0677">Repeat</keyword>
<feature type="region of interest" description="Disordered" evidence="3">
    <location>
        <begin position="422"/>
        <end position="445"/>
    </location>
</feature>
<keyword evidence="6" id="KW-1185">Reference proteome</keyword>
<accession>A0A0L0CHV1</accession>
<keyword evidence="4" id="KW-0812">Transmembrane</keyword>
<evidence type="ECO:0000313" key="5">
    <source>
        <dbReference type="EMBL" id="KNC31792.1"/>
    </source>
</evidence>
<feature type="transmembrane region" description="Helical" evidence="4">
    <location>
        <begin position="583"/>
        <end position="608"/>
    </location>
</feature>
<dbReference type="PANTHER" id="PTHR24366:SF96">
    <property type="entry name" value="LEUCINE RICH REPEAT CONTAINING 53"/>
    <property type="match status" value="1"/>
</dbReference>
<comment type="caution">
    <text evidence="5">The sequence shown here is derived from an EMBL/GenBank/DDBJ whole genome shotgun (WGS) entry which is preliminary data.</text>
</comment>
<dbReference type="InterPro" id="IPR032675">
    <property type="entry name" value="LRR_dom_sf"/>
</dbReference>
<evidence type="ECO:0000256" key="3">
    <source>
        <dbReference type="SAM" id="MobiDB-lite"/>
    </source>
</evidence>
<dbReference type="EMBL" id="JRES01000379">
    <property type="protein sequence ID" value="KNC31792.1"/>
    <property type="molecule type" value="Genomic_DNA"/>
</dbReference>
<protein>
    <recommendedName>
        <fullName evidence="7">LRRCT domain-containing protein</fullName>
    </recommendedName>
</protein>
<evidence type="ECO:0000313" key="6">
    <source>
        <dbReference type="Proteomes" id="UP000037069"/>
    </source>
</evidence>
<dbReference type="PANTHER" id="PTHR24366">
    <property type="entry name" value="IG(IMMUNOGLOBULIN) AND LRR(LEUCINE RICH REPEAT) DOMAINS"/>
    <property type="match status" value="1"/>
</dbReference>
<gene>
    <name evidence="5" type="ORF">FF38_07682</name>
</gene>
<reference evidence="5 6" key="1">
    <citation type="journal article" date="2015" name="Nat. Commun.">
        <title>Lucilia cuprina genome unlocks parasitic fly biology to underpin future interventions.</title>
        <authorList>
            <person name="Anstead C.A."/>
            <person name="Korhonen P.K."/>
            <person name="Young N.D."/>
            <person name="Hall R.S."/>
            <person name="Jex A.R."/>
            <person name="Murali S.C."/>
            <person name="Hughes D.S."/>
            <person name="Lee S.F."/>
            <person name="Perry T."/>
            <person name="Stroehlein A.J."/>
            <person name="Ansell B.R."/>
            <person name="Breugelmans B."/>
            <person name="Hofmann A."/>
            <person name="Qu J."/>
            <person name="Dugan S."/>
            <person name="Lee S.L."/>
            <person name="Chao H."/>
            <person name="Dinh H."/>
            <person name="Han Y."/>
            <person name="Doddapaneni H.V."/>
            <person name="Worley K.C."/>
            <person name="Muzny D.M."/>
            <person name="Ioannidis P."/>
            <person name="Waterhouse R.M."/>
            <person name="Zdobnov E.M."/>
            <person name="James P.J."/>
            <person name="Bagnall N.H."/>
            <person name="Kotze A.C."/>
            <person name="Gibbs R.A."/>
            <person name="Richards S."/>
            <person name="Batterham P."/>
            <person name="Gasser R.B."/>
        </authorList>
    </citation>
    <scope>NUCLEOTIDE SEQUENCE [LARGE SCALE GENOMIC DNA]</scope>
    <source>
        <strain evidence="5 6">LS</strain>
        <tissue evidence="5">Full body</tissue>
    </source>
</reference>
<keyword evidence="4" id="KW-1133">Transmembrane helix</keyword>
<name>A0A0L0CHV1_LUCCU</name>
<dbReference type="STRING" id="7375.A0A0L0CHV1"/>
<dbReference type="AlphaFoldDB" id="A0A0L0CHV1"/>
<keyword evidence="4" id="KW-0472">Membrane</keyword>
<keyword evidence="1" id="KW-0433">Leucine-rich repeat</keyword>
<dbReference type="Gene3D" id="3.80.10.10">
    <property type="entry name" value="Ribonuclease Inhibitor"/>
    <property type="match status" value="2"/>
</dbReference>
<evidence type="ECO:0000256" key="2">
    <source>
        <dbReference type="ARBA" id="ARBA00022737"/>
    </source>
</evidence>
<dbReference type="SUPFAM" id="SSF52058">
    <property type="entry name" value="L domain-like"/>
    <property type="match status" value="1"/>
</dbReference>
<dbReference type="OMA" id="HEVMVSP"/>
<evidence type="ECO:0000256" key="4">
    <source>
        <dbReference type="SAM" id="Phobius"/>
    </source>
</evidence>
<feature type="compositionally biased region" description="Low complexity" evidence="3">
    <location>
        <begin position="428"/>
        <end position="445"/>
    </location>
</feature>
<organism evidence="5 6">
    <name type="scientific">Lucilia cuprina</name>
    <name type="common">Green bottle fly</name>
    <name type="synonym">Australian sheep blowfly</name>
    <dbReference type="NCBI Taxonomy" id="7375"/>
    <lineage>
        <taxon>Eukaryota</taxon>
        <taxon>Metazoa</taxon>
        <taxon>Ecdysozoa</taxon>
        <taxon>Arthropoda</taxon>
        <taxon>Hexapoda</taxon>
        <taxon>Insecta</taxon>
        <taxon>Pterygota</taxon>
        <taxon>Neoptera</taxon>
        <taxon>Endopterygota</taxon>
        <taxon>Diptera</taxon>
        <taxon>Brachycera</taxon>
        <taxon>Muscomorpha</taxon>
        <taxon>Oestroidea</taxon>
        <taxon>Calliphoridae</taxon>
        <taxon>Luciliinae</taxon>
        <taxon>Lucilia</taxon>
    </lineage>
</organism>